<evidence type="ECO:0000256" key="2">
    <source>
        <dbReference type="SAM" id="MobiDB-lite"/>
    </source>
</evidence>
<gene>
    <name evidence="4" type="ORF">WMY93_002240</name>
</gene>
<comment type="caution">
    <text evidence="4">The sequence shown here is derived from an EMBL/GenBank/DDBJ whole genome shotgun (WGS) entry which is preliminary data.</text>
</comment>
<keyword evidence="5" id="KW-1185">Reference proteome</keyword>
<protein>
    <recommendedName>
        <fullName evidence="3">DUF4074 domain-containing protein</fullName>
    </recommendedName>
</protein>
<sequence>MQASPVYVQSGAYVQENMGGSGPSMYGLNHLGPTPPLHQTMDYNGAGHHVGGACDPPTHPTYTELSAHHSSQGRIQEAPKLTHLLPRLLLSPSSHPPDPLTPSTGPLDAPRSVSALTLPVRSKSSARVVWALSSTASFGMPRKSRERETVEGRRWKSEQRERKLQQQSIVGECSFSQGSLFWVRVLCCCCCRCCQPVRGEGKIDHRAPSSLPPKISEKSREPCEASSFHISTFCSPKKRLFYFCRYDGVSWGSLEGERTHGEPGAICTYVVVRGV</sequence>
<dbReference type="AlphaFoldDB" id="A0AAW0PW83"/>
<accession>A0AAW0PW83</accession>
<evidence type="ECO:0000313" key="4">
    <source>
        <dbReference type="EMBL" id="KAK7938914.1"/>
    </source>
</evidence>
<feature type="region of interest" description="Disordered" evidence="2">
    <location>
        <begin position="88"/>
        <end position="108"/>
    </location>
</feature>
<evidence type="ECO:0000256" key="1">
    <source>
        <dbReference type="ARBA" id="ARBA00003263"/>
    </source>
</evidence>
<evidence type="ECO:0000259" key="3">
    <source>
        <dbReference type="Pfam" id="PF13293"/>
    </source>
</evidence>
<feature type="compositionally biased region" description="Basic and acidic residues" evidence="2">
    <location>
        <begin position="143"/>
        <end position="161"/>
    </location>
</feature>
<dbReference type="InterPro" id="IPR025281">
    <property type="entry name" value="DUF4074"/>
</dbReference>
<evidence type="ECO:0000313" key="5">
    <source>
        <dbReference type="Proteomes" id="UP001460270"/>
    </source>
</evidence>
<comment type="function">
    <text evidence="1">Sequence-specific transcription factor which is part of a developmental regulatory system that provides cells with specific positional identities on the anterior-posterior axis.</text>
</comment>
<organism evidence="4 5">
    <name type="scientific">Mugilogobius chulae</name>
    <name type="common">yellowstripe goby</name>
    <dbReference type="NCBI Taxonomy" id="88201"/>
    <lineage>
        <taxon>Eukaryota</taxon>
        <taxon>Metazoa</taxon>
        <taxon>Chordata</taxon>
        <taxon>Craniata</taxon>
        <taxon>Vertebrata</taxon>
        <taxon>Euteleostomi</taxon>
        <taxon>Actinopterygii</taxon>
        <taxon>Neopterygii</taxon>
        <taxon>Teleostei</taxon>
        <taxon>Neoteleostei</taxon>
        <taxon>Acanthomorphata</taxon>
        <taxon>Gobiaria</taxon>
        <taxon>Gobiiformes</taxon>
        <taxon>Gobioidei</taxon>
        <taxon>Gobiidae</taxon>
        <taxon>Gobionellinae</taxon>
        <taxon>Mugilogobius</taxon>
    </lineage>
</organism>
<dbReference type="Pfam" id="PF13293">
    <property type="entry name" value="DUF4074"/>
    <property type="match status" value="1"/>
</dbReference>
<dbReference type="EMBL" id="JBBPFD010000002">
    <property type="protein sequence ID" value="KAK7938914.1"/>
    <property type="molecule type" value="Genomic_DNA"/>
</dbReference>
<name>A0AAW0PW83_9GOBI</name>
<feature type="region of interest" description="Disordered" evidence="2">
    <location>
        <begin position="142"/>
        <end position="161"/>
    </location>
</feature>
<proteinExistence type="predicted"/>
<dbReference type="Proteomes" id="UP001460270">
    <property type="component" value="Unassembled WGS sequence"/>
</dbReference>
<reference evidence="5" key="1">
    <citation type="submission" date="2024-04" db="EMBL/GenBank/DDBJ databases">
        <title>Salinicola lusitanus LLJ914,a marine bacterium isolated from the Okinawa Trough.</title>
        <authorList>
            <person name="Li J."/>
        </authorList>
    </citation>
    <scope>NUCLEOTIDE SEQUENCE [LARGE SCALE GENOMIC DNA]</scope>
</reference>
<feature type="domain" description="DUF4074" evidence="3">
    <location>
        <begin position="20"/>
        <end position="82"/>
    </location>
</feature>